<dbReference type="Pfam" id="PF00009">
    <property type="entry name" value="GTP_EFTU"/>
    <property type="match status" value="1"/>
</dbReference>
<dbReference type="PANTHER" id="PTHR43721:SF22">
    <property type="entry name" value="ELONGATION FACTOR TU, MITOCHONDRIAL"/>
    <property type="match status" value="1"/>
</dbReference>
<dbReference type="RefSeq" id="WP_074949061.1">
    <property type="nucleotide sequence ID" value="NZ_BJXR01000011.1"/>
</dbReference>
<feature type="domain" description="Tr-type G" evidence="7">
    <location>
        <begin position="11"/>
        <end position="207"/>
    </location>
</feature>
<keyword evidence="1" id="KW-0547">Nucleotide-binding</keyword>
<dbReference type="InterPro" id="IPR004161">
    <property type="entry name" value="EFTu-like_2"/>
</dbReference>
<dbReference type="InterPro" id="IPR050055">
    <property type="entry name" value="EF-Tu_GTPase"/>
</dbReference>
<dbReference type="Pfam" id="PF03144">
    <property type="entry name" value="GTP_EFTU_D2"/>
    <property type="match status" value="1"/>
</dbReference>
<evidence type="ECO:0000256" key="1">
    <source>
        <dbReference type="ARBA" id="ARBA00022741"/>
    </source>
</evidence>
<dbReference type="GO" id="GO:0003746">
    <property type="term" value="F:translation elongation factor activity"/>
    <property type="evidence" value="ECO:0007669"/>
    <property type="project" value="UniProtKB-KW"/>
</dbReference>
<reference evidence="9 10" key="1">
    <citation type="submission" date="2016-10" db="EMBL/GenBank/DDBJ databases">
        <authorList>
            <person name="Varghese N."/>
            <person name="Submissions S."/>
        </authorList>
    </citation>
    <scope>NUCLEOTIDE SEQUENCE [LARGE SCALE GENOMIC DNA]</scope>
    <source>
        <strain evidence="9 10">DSM 16525</strain>
    </source>
</reference>
<dbReference type="InterPro" id="IPR004160">
    <property type="entry name" value="Transl_elong_EFTu/EF1A_C"/>
</dbReference>
<evidence type="ECO:0000256" key="6">
    <source>
        <dbReference type="ARBA" id="ARBA00029554"/>
    </source>
</evidence>
<dbReference type="Proteomes" id="UP000183760">
    <property type="component" value="Unassembled WGS sequence"/>
</dbReference>
<dbReference type="Proteomes" id="UP000321514">
    <property type="component" value="Unassembled WGS sequence"/>
</dbReference>
<dbReference type="Pfam" id="PF03143">
    <property type="entry name" value="GTP_EFTU_D3"/>
    <property type="match status" value="1"/>
</dbReference>
<dbReference type="SUPFAM" id="SSF52540">
    <property type="entry name" value="P-loop containing nucleoside triphosphate hydrolases"/>
    <property type="match status" value="1"/>
</dbReference>
<gene>
    <name evidence="8" type="primary">tuf-2</name>
    <name evidence="8" type="ORF">MFU01_07310</name>
    <name evidence="9" type="ORF">SAMN05443572_101758</name>
</gene>
<dbReference type="FunFam" id="2.40.30.10:FF:000001">
    <property type="entry name" value="Elongation factor Tu"/>
    <property type="match status" value="1"/>
</dbReference>
<dbReference type="PROSITE" id="PS51722">
    <property type="entry name" value="G_TR_2"/>
    <property type="match status" value="1"/>
</dbReference>
<organism evidence="8 11">
    <name type="scientific">Myxococcus fulvus</name>
    <dbReference type="NCBI Taxonomy" id="33"/>
    <lineage>
        <taxon>Bacteria</taxon>
        <taxon>Pseudomonadati</taxon>
        <taxon>Myxococcota</taxon>
        <taxon>Myxococcia</taxon>
        <taxon>Myxococcales</taxon>
        <taxon>Cystobacterineae</taxon>
        <taxon>Myxococcaceae</taxon>
        <taxon>Myxococcus</taxon>
    </lineage>
</organism>
<dbReference type="GO" id="GO:0003924">
    <property type="term" value="F:GTPase activity"/>
    <property type="evidence" value="ECO:0007669"/>
    <property type="project" value="InterPro"/>
</dbReference>
<evidence type="ECO:0000256" key="4">
    <source>
        <dbReference type="ARBA" id="ARBA00022917"/>
    </source>
</evidence>
<dbReference type="InterPro" id="IPR000795">
    <property type="entry name" value="T_Tr_GTP-bd_dom"/>
</dbReference>
<dbReference type="STRING" id="1334629.MFUL124B02_04765"/>
<dbReference type="PRINTS" id="PR00315">
    <property type="entry name" value="ELONGATNFCT"/>
</dbReference>
<dbReference type="PANTHER" id="PTHR43721">
    <property type="entry name" value="ELONGATION FACTOR TU-RELATED"/>
    <property type="match status" value="1"/>
</dbReference>
<keyword evidence="5" id="KW-0342">GTP-binding</keyword>
<name>A0A511SUV1_MYXFU</name>
<dbReference type="SUPFAM" id="SSF50447">
    <property type="entry name" value="Translation proteins"/>
    <property type="match status" value="1"/>
</dbReference>
<comment type="caution">
    <text evidence="8">The sequence shown here is derived from an EMBL/GenBank/DDBJ whole genome shotgun (WGS) entry which is preliminary data.</text>
</comment>
<dbReference type="InterPro" id="IPR009000">
    <property type="entry name" value="Transl_B-barrel_sf"/>
</dbReference>
<reference evidence="8 11" key="2">
    <citation type="submission" date="2019-07" db="EMBL/GenBank/DDBJ databases">
        <title>Whole genome shotgun sequence of Myxococcus fulvus NBRC 100333.</title>
        <authorList>
            <person name="Hosoyama A."/>
            <person name="Uohara A."/>
            <person name="Ohji S."/>
            <person name="Ichikawa N."/>
        </authorList>
    </citation>
    <scope>NUCLEOTIDE SEQUENCE [LARGE SCALE GENOMIC DNA]</scope>
    <source>
        <strain evidence="8 11">NBRC 100333</strain>
    </source>
</reference>
<evidence type="ECO:0000259" key="7">
    <source>
        <dbReference type="PROSITE" id="PS51722"/>
    </source>
</evidence>
<evidence type="ECO:0000256" key="2">
    <source>
        <dbReference type="ARBA" id="ARBA00022768"/>
    </source>
</evidence>
<dbReference type="Gene3D" id="3.40.50.300">
    <property type="entry name" value="P-loop containing nucleotide triphosphate hydrolases"/>
    <property type="match status" value="1"/>
</dbReference>
<dbReference type="InterPro" id="IPR027417">
    <property type="entry name" value="P-loop_NTPase"/>
</dbReference>
<evidence type="ECO:0000256" key="5">
    <source>
        <dbReference type="ARBA" id="ARBA00023134"/>
    </source>
</evidence>
<keyword evidence="3" id="KW-0378">Hydrolase</keyword>
<dbReference type="AlphaFoldDB" id="A0A511SUV1"/>
<dbReference type="OrthoDB" id="9803139at2"/>
<accession>A0A511SUV1</accession>
<sequence>MSAQVEVEQPKPRVHLGVLGHEGHGKSTLAAAITKVLARSSETRTLSPTGSGTLRQTRARGISLSMMYVECQTSHRCYSHVVPPSHVDCVKGLMTGSAPMDGAILVVSADEGPMPQTRDCIRLAREAGIRSIVVFLNKWRLMDDPEIRELVEHEVRTLLKSYDFPGDETPIVTGSALRALGGDTGAWGEPAIRRLLEVVDRHITTPRCVTREPLLMPVQGVRFIINQGTVVGGRVERGTLHLHEEVEVVGLGPTLRTVVTRIEQFHKPLDEGRVGDKVDVQVRGLEGWNLKRGQVLARPGSIRAHQRFIARVYLLTRADGGRHGVLLDDDCLRFCFHGTDMMGTVRLLEGERLGNPGDTLLLLVELTDPVALEETLRFEVREGGRTVGVGIVTKVL</sequence>
<dbReference type="Gene3D" id="2.40.30.10">
    <property type="entry name" value="Translation factors"/>
    <property type="match status" value="2"/>
</dbReference>
<evidence type="ECO:0000256" key="3">
    <source>
        <dbReference type="ARBA" id="ARBA00022801"/>
    </source>
</evidence>
<dbReference type="EMBL" id="BJXR01000011">
    <property type="protein sequence ID" value="GEN05694.1"/>
    <property type="molecule type" value="Genomic_DNA"/>
</dbReference>
<dbReference type="GO" id="GO:0005525">
    <property type="term" value="F:GTP binding"/>
    <property type="evidence" value="ECO:0007669"/>
    <property type="project" value="UniProtKB-KW"/>
</dbReference>
<evidence type="ECO:0000313" key="11">
    <source>
        <dbReference type="Proteomes" id="UP000321514"/>
    </source>
</evidence>
<dbReference type="EMBL" id="FOIB01000001">
    <property type="protein sequence ID" value="SES98510.1"/>
    <property type="molecule type" value="Genomic_DNA"/>
</dbReference>
<evidence type="ECO:0000313" key="10">
    <source>
        <dbReference type="Proteomes" id="UP000183760"/>
    </source>
</evidence>
<keyword evidence="4" id="KW-0648">Protein biosynthesis</keyword>
<dbReference type="InterPro" id="IPR009001">
    <property type="entry name" value="Transl_elong_EF1A/Init_IF2_C"/>
</dbReference>
<dbReference type="SUPFAM" id="SSF50465">
    <property type="entry name" value="EF-Tu/eEF-1alpha/eIF2-gamma C-terminal domain"/>
    <property type="match status" value="1"/>
</dbReference>
<evidence type="ECO:0000313" key="9">
    <source>
        <dbReference type="EMBL" id="SES98510.1"/>
    </source>
</evidence>
<keyword evidence="2 8" id="KW-0251">Elongation factor</keyword>
<protein>
    <recommendedName>
        <fullName evidence="6">Elongation factor Tu</fullName>
    </recommendedName>
</protein>
<evidence type="ECO:0000313" key="8">
    <source>
        <dbReference type="EMBL" id="GEN05694.1"/>
    </source>
</evidence>
<keyword evidence="10" id="KW-1185">Reference proteome</keyword>
<proteinExistence type="predicted"/>